<dbReference type="InterPro" id="IPR045387">
    <property type="entry name" value="DUF6524"/>
</dbReference>
<reference evidence="3" key="1">
    <citation type="journal article" date="2019" name="Int. J. Syst. Evol. Microbiol.">
        <title>The Global Catalogue of Microorganisms (GCM) 10K type strain sequencing project: providing services to taxonomists for standard genome sequencing and annotation.</title>
        <authorList>
            <consortium name="The Broad Institute Genomics Platform"/>
            <consortium name="The Broad Institute Genome Sequencing Center for Infectious Disease"/>
            <person name="Wu L."/>
            <person name="Ma J."/>
        </authorList>
    </citation>
    <scope>NUCLEOTIDE SEQUENCE [LARGE SCALE GENOMIC DNA]</scope>
    <source>
        <strain evidence="3">KCTC 62102</strain>
    </source>
</reference>
<name>A0ABV7DZL5_9RHOB</name>
<feature type="transmembrane region" description="Helical" evidence="1">
    <location>
        <begin position="96"/>
        <end position="118"/>
    </location>
</feature>
<proteinExistence type="predicted"/>
<keyword evidence="1" id="KW-0472">Membrane</keyword>
<gene>
    <name evidence="2" type="ORF">ACFOD6_17210</name>
</gene>
<evidence type="ECO:0000313" key="2">
    <source>
        <dbReference type="EMBL" id="MFC3087790.1"/>
    </source>
</evidence>
<dbReference type="EMBL" id="JBHRSM010000026">
    <property type="protein sequence ID" value="MFC3087790.1"/>
    <property type="molecule type" value="Genomic_DNA"/>
</dbReference>
<accession>A0ABV7DZL5</accession>
<keyword evidence="1" id="KW-0812">Transmembrane</keyword>
<dbReference type="RefSeq" id="WP_354001300.1">
    <property type="nucleotide sequence ID" value="NZ_JAEACP010000003.1"/>
</dbReference>
<feature type="transmembrane region" description="Helical" evidence="1">
    <location>
        <begin position="42"/>
        <end position="59"/>
    </location>
</feature>
<keyword evidence="3" id="KW-1185">Reference proteome</keyword>
<feature type="transmembrane region" description="Helical" evidence="1">
    <location>
        <begin position="66"/>
        <end position="84"/>
    </location>
</feature>
<keyword evidence="1" id="KW-1133">Transmembrane helix</keyword>
<sequence length="133" mass="14564">MTMGILLRWLGAFLLISAIFNPTSWNYVTWARAEWDRQMPLIVFLGLILAVAAMVYVVATMRSIGLVGALVIAAIFAAGLWVLTDWGLLGLDNSALNTWLAILVLSLILGIGMSWSILRQRLSGQQTTDEVDG</sequence>
<dbReference type="Pfam" id="PF20134">
    <property type="entry name" value="DUF6524"/>
    <property type="match status" value="1"/>
</dbReference>
<evidence type="ECO:0000256" key="1">
    <source>
        <dbReference type="SAM" id="Phobius"/>
    </source>
</evidence>
<organism evidence="2 3">
    <name type="scientific">Tabrizicola soli</name>
    <dbReference type="NCBI Taxonomy" id="2185115"/>
    <lineage>
        <taxon>Bacteria</taxon>
        <taxon>Pseudomonadati</taxon>
        <taxon>Pseudomonadota</taxon>
        <taxon>Alphaproteobacteria</taxon>
        <taxon>Rhodobacterales</taxon>
        <taxon>Paracoccaceae</taxon>
        <taxon>Tabrizicola</taxon>
    </lineage>
</organism>
<dbReference type="Proteomes" id="UP001595445">
    <property type="component" value="Unassembled WGS sequence"/>
</dbReference>
<comment type="caution">
    <text evidence="2">The sequence shown here is derived from an EMBL/GenBank/DDBJ whole genome shotgun (WGS) entry which is preliminary data.</text>
</comment>
<protein>
    <submittedName>
        <fullName evidence="2">DUF6524 family protein</fullName>
    </submittedName>
</protein>
<evidence type="ECO:0000313" key="3">
    <source>
        <dbReference type="Proteomes" id="UP001595445"/>
    </source>
</evidence>